<evidence type="ECO:0000256" key="3">
    <source>
        <dbReference type="ARBA" id="ARBA00022679"/>
    </source>
</evidence>
<dbReference type="OMA" id="PDTCIDF"/>
<dbReference type="GO" id="GO:0046872">
    <property type="term" value="F:metal ion binding"/>
    <property type="evidence" value="ECO:0007669"/>
    <property type="project" value="UniProtKB-KW"/>
</dbReference>
<dbReference type="InterPro" id="IPR038765">
    <property type="entry name" value="Papain-like_cys_pep_sf"/>
</dbReference>
<evidence type="ECO:0000313" key="7">
    <source>
        <dbReference type="Proteomes" id="UP000076078"/>
    </source>
</evidence>
<protein>
    <recommendedName>
        <fullName evidence="1">glutathione gamma-glutamylcysteinyltransferase</fullName>
        <ecNumber evidence="1">2.3.2.15</ecNumber>
    </recommendedName>
</protein>
<dbReference type="Gene3D" id="3.90.70.30">
    <property type="entry name" value="Phytochelatin synthase, N-terminal domain"/>
    <property type="match status" value="1"/>
</dbReference>
<dbReference type="Pfam" id="PF05023">
    <property type="entry name" value="Phytochelatin"/>
    <property type="match status" value="1"/>
</dbReference>
<dbReference type="InParanoid" id="A0A151ZHV7"/>
<dbReference type="PROSITE" id="PS51443">
    <property type="entry name" value="PCS"/>
    <property type="match status" value="1"/>
</dbReference>
<gene>
    <name evidence="6" type="ORF">DLAC_04955</name>
</gene>
<feature type="domain" description="Peptidase C83" evidence="5">
    <location>
        <begin position="1"/>
        <end position="222"/>
    </location>
</feature>
<dbReference type="GO" id="GO:0046938">
    <property type="term" value="P:phytochelatin biosynthetic process"/>
    <property type="evidence" value="ECO:0007669"/>
    <property type="project" value="InterPro"/>
</dbReference>
<evidence type="ECO:0000256" key="1">
    <source>
        <dbReference type="ARBA" id="ARBA00012468"/>
    </source>
</evidence>
<dbReference type="Proteomes" id="UP000076078">
    <property type="component" value="Unassembled WGS sequence"/>
</dbReference>
<proteinExistence type="predicted"/>
<evidence type="ECO:0000313" key="6">
    <source>
        <dbReference type="EMBL" id="KYQ93581.1"/>
    </source>
</evidence>
<keyword evidence="4" id="KW-0479">Metal-binding</keyword>
<reference evidence="6 7" key="1">
    <citation type="submission" date="2015-12" db="EMBL/GenBank/DDBJ databases">
        <title>Dictyostelia acquired genes for synthesis and detection of signals that induce cell-type specialization by lateral gene transfer from prokaryotes.</title>
        <authorList>
            <person name="Gloeckner G."/>
            <person name="Schaap P."/>
        </authorList>
    </citation>
    <scope>NUCLEOTIDE SEQUENCE [LARGE SCALE GENOMIC DNA]</scope>
    <source>
        <strain evidence="6 7">TK</strain>
    </source>
</reference>
<dbReference type="PANTHER" id="PTHR33447">
    <property type="entry name" value="GLUTATHIONE GAMMA-GLUTAMYLCYSTEINYLTRANSFERASE"/>
    <property type="match status" value="1"/>
</dbReference>
<sequence>MSVNTFYKRPLPDTCIDFSSVVGQQIFAESLLEGNLKIYFKLSPYFHTQQEPAFCGISTLCMTLNALSIDPMRQWKGVWRWFSEEMLDCCTSLDIIKIKGITIQEFSCIAACNGVNAQIYYGDSSNVTQFRDQLKSTCQNPDNDGVLVSSYDRSVLSQTGTGHFSCIGGYNQQRDMALIMDVARFKYPPHWVSVDLLFKAMNTIDSDSKKSRGFIILKKKESFQKDNINCGIYFKVLATGKLNWETLINNLITPLSDIISNTSTIDEFLTKFINPLILNNLFGYFTTNSNITNDIIEHNNNSSNNNNGCINNNNHYFNIISNEIENTRLFKLIKPQLDIQIQDKIEIVCIILFSILDFLDQSKSTSNKHACSDKSTCSCKGCFTCNSCKLTGLFPSINEKPQFQKDLIELLSEPYQLKQQHLTNEIEYIKNIFKNLYQFCCNNKPSS</sequence>
<dbReference type="AlphaFoldDB" id="A0A151ZHV7"/>
<dbReference type="OrthoDB" id="448954at2759"/>
<dbReference type="FunFam" id="3.90.70.30:FF:000001">
    <property type="entry name" value="Glutathione gamma-glutamylcysteinyltransferase 1"/>
    <property type="match status" value="1"/>
</dbReference>
<dbReference type="InterPro" id="IPR007719">
    <property type="entry name" value="PCS_N"/>
</dbReference>
<dbReference type="GO" id="GO:0010273">
    <property type="term" value="P:detoxification of copper ion"/>
    <property type="evidence" value="ECO:0007669"/>
    <property type="project" value="TreeGrafter"/>
</dbReference>
<dbReference type="GO" id="GO:0016756">
    <property type="term" value="F:glutathione gamma-glutamylcysteinyltransferase activity"/>
    <property type="evidence" value="ECO:0007669"/>
    <property type="project" value="UniProtKB-EC"/>
</dbReference>
<evidence type="ECO:0000259" key="5">
    <source>
        <dbReference type="PROSITE" id="PS51443"/>
    </source>
</evidence>
<dbReference type="InterPro" id="IPR038156">
    <property type="entry name" value="PCS_N_sf"/>
</dbReference>
<dbReference type="EMBL" id="LODT01000025">
    <property type="protein sequence ID" value="KYQ93581.1"/>
    <property type="molecule type" value="Genomic_DNA"/>
</dbReference>
<keyword evidence="2" id="KW-0104">Cadmium</keyword>
<dbReference type="EC" id="2.3.2.15" evidence="1"/>
<accession>A0A151ZHV7</accession>
<organism evidence="6 7">
    <name type="scientific">Tieghemostelium lacteum</name>
    <name type="common">Slime mold</name>
    <name type="synonym">Dictyostelium lacteum</name>
    <dbReference type="NCBI Taxonomy" id="361077"/>
    <lineage>
        <taxon>Eukaryota</taxon>
        <taxon>Amoebozoa</taxon>
        <taxon>Evosea</taxon>
        <taxon>Eumycetozoa</taxon>
        <taxon>Dictyostelia</taxon>
        <taxon>Dictyosteliales</taxon>
        <taxon>Raperosteliaceae</taxon>
        <taxon>Tieghemostelium</taxon>
    </lineage>
</organism>
<name>A0A151ZHV7_TIELA</name>
<evidence type="ECO:0000256" key="2">
    <source>
        <dbReference type="ARBA" id="ARBA00022539"/>
    </source>
</evidence>
<dbReference type="SUPFAM" id="SSF54001">
    <property type="entry name" value="Cysteine proteinases"/>
    <property type="match status" value="1"/>
</dbReference>
<keyword evidence="7" id="KW-1185">Reference proteome</keyword>
<dbReference type="GO" id="GO:0098849">
    <property type="term" value="P:cellular detoxification of cadmium ion"/>
    <property type="evidence" value="ECO:0007669"/>
    <property type="project" value="TreeGrafter"/>
</dbReference>
<dbReference type="PANTHER" id="PTHR33447:SF2">
    <property type="entry name" value="GLUTATHIONE GAMMA-GLUTAMYLCYSTEINYLTRANSFERASE"/>
    <property type="match status" value="1"/>
</dbReference>
<dbReference type="InterPro" id="IPR040409">
    <property type="entry name" value="PCS-like"/>
</dbReference>
<comment type="caution">
    <text evidence="6">The sequence shown here is derived from an EMBL/GenBank/DDBJ whole genome shotgun (WGS) entry which is preliminary data.</text>
</comment>
<keyword evidence="3" id="KW-0808">Transferase</keyword>
<evidence type="ECO:0000256" key="4">
    <source>
        <dbReference type="ARBA" id="ARBA00022723"/>
    </source>
</evidence>